<gene>
    <name evidence="3" type="ORF">R3P38DRAFT_1658224</name>
</gene>
<feature type="compositionally biased region" description="Basic and acidic residues" evidence="1">
    <location>
        <begin position="269"/>
        <end position="279"/>
    </location>
</feature>
<reference evidence="3 4" key="1">
    <citation type="journal article" date="2024" name="J Genomics">
        <title>Draft genome sequencing and assembly of Favolaschia claudopus CIRM-BRFM 2984 isolated from oak limbs.</title>
        <authorList>
            <person name="Navarro D."/>
            <person name="Drula E."/>
            <person name="Chaduli D."/>
            <person name="Cazenave R."/>
            <person name="Ahrendt S."/>
            <person name="Wang J."/>
            <person name="Lipzen A."/>
            <person name="Daum C."/>
            <person name="Barry K."/>
            <person name="Grigoriev I.V."/>
            <person name="Favel A."/>
            <person name="Rosso M.N."/>
            <person name="Martin F."/>
        </authorList>
    </citation>
    <scope>NUCLEOTIDE SEQUENCE [LARGE SCALE GENOMIC DNA]</scope>
    <source>
        <strain evidence="3 4">CIRM-BRFM 2984</strain>
    </source>
</reference>
<proteinExistence type="predicted"/>
<evidence type="ECO:0000313" key="4">
    <source>
        <dbReference type="Proteomes" id="UP001362999"/>
    </source>
</evidence>
<dbReference type="AlphaFoldDB" id="A0AAW0AF58"/>
<feature type="region of interest" description="Disordered" evidence="1">
    <location>
        <begin position="1"/>
        <end position="314"/>
    </location>
</feature>
<sequence length="589" mass="65533">MSASQQSSTTRRTNASTQPANSTTGPDKENHNTSNGGKSTSNPTPNGPDSDVGPRTRRAAERRPTARQQQLDKEAEAAEARKAEKQAKAAKAAKRREAVAAGAEDDSDDEAPEPRANDTFASRVVPSRPTVTKTLVQRASKVPDAPRRARDHQAAPTDVSRGRRDRHEDDHHRRRNSRSPVHFRGMSPERPPRTPSPEMYNINGGRVPSRLALNLFQDDESPVHEHHRRANSESPVRRSRSPAPRRRSRSPAPHRRHSTTPAPRRRQLERRSPSPDAERSPSPVVGDKRPRSPNDDLRVVQAQRTSTSSRPKARDFDDLTQELLAIAIVGFRCSVATRHAFPDHATEVDWVGESWSKSCRKVSVAMELSATLSKLISGRGSHLRGEGKTKGRPITELTYGFKSGQNKKIIKHNRDLAEELKADLTFTFKDPKARKGMYKNSAIQKLANDLFFANRRDEGPSFPEFFSPFPKPAIAFILTILENCIDEWATGVRADVAFTANDYREVYDSHLKALNQFDAHTKKHGIVDLIQTRLYNIGRFHSGAEPTALAPKAVILMADVRAAIQECEEDSDTQTEGENGDSDDDDGDE</sequence>
<evidence type="ECO:0000256" key="1">
    <source>
        <dbReference type="SAM" id="MobiDB-lite"/>
    </source>
</evidence>
<feature type="region of interest" description="Disordered" evidence="1">
    <location>
        <begin position="567"/>
        <end position="589"/>
    </location>
</feature>
<dbReference type="InterPro" id="IPR045341">
    <property type="entry name" value="DUF6532"/>
</dbReference>
<dbReference type="Pfam" id="PF20149">
    <property type="entry name" value="DUF6532"/>
    <property type="match status" value="1"/>
</dbReference>
<comment type="caution">
    <text evidence="3">The sequence shown here is derived from an EMBL/GenBank/DDBJ whole genome shotgun (WGS) entry which is preliminary data.</text>
</comment>
<dbReference type="Proteomes" id="UP001362999">
    <property type="component" value="Unassembled WGS sequence"/>
</dbReference>
<dbReference type="EMBL" id="JAWWNJ010000070">
    <property type="protein sequence ID" value="KAK7007608.1"/>
    <property type="molecule type" value="Genomic_DNA"/>
</dbReference>
<feature type="compositionally biased region" description="Basic and acidic residues" evidence="1">
    <location>
        <begin position="160"/>
        <end position="171"/>
    </location>
</feature>
<feature type="domain" description="DUF6532" evidence="2">
    <location>
        <begin position="327"/>
        <end position="517"/>
    </location>
</feature>
<protein>
    <recommendedName>
        <fullName evidence="2">DUF6532 domain-containing protein</fullName>
    </recommendedName>
</protein>
<organism evidence="3 4">
    <name type="scientific">Favolaschia claudopus</name>
    <dbReference type="NCBI Taxonomy" id="2862362"/>
    <lineage>
        <taxon>Eukaryota</taxon>
        <taxon>Fungi</taxon>
        <taxon>Dikarya</taxon>
        <taxon>Basidiomycota</taxon>
        <taxon>Agaricomycotina</taxon>
        <taxon>Agaricomycetes</taxon>
        <taxon>Agaricomycetidae</taxon>
        <taxon>Agaricales</taxon>
        <taxon>Marasmiineae</taxon>
        <taxon>Mycenaceae</taxon>
        <taxon>Favolaschia</taxon>
    </lineage>
</organism>
<feature type="compositionally biased region" description="Basic and acidic residues" evidence="1">
    <location>
        <begin position="144"/>
        <end position="153"/>
    </location>
</feature>
<name>A0AAW0AF58_9AGAR</name>
<evidence type="ECO:0000313" key="3">
    <source>
        <dbReference type="EMBL" id="KAK7007608.1"/>
    </source>
</evidence>
<feature type="compositionally biased region" description="Basic and acidic residues" evidence="1">
    <location>
        <begin position="52"/>
        <end position="87"/>
    </location>
</feature>
<feature type="compositionally biased region" description="Basic residues" evidence="1">
    <location>
        <begin position="237"/>
        <end position="268"/>
    </location>
</feature>
<accession>A0AAW0AF58</accession>
<feature type="compositionally biased region" description="Basic and acidic residues" evidence="1">
    <location>
        <begin position="286"/>
        <end position="298"/>
    </location>
</feature>
<evidence type="ECO:0000259" key="2">
    <source>
        <dbReference type="Pfam" id="PF20149"/>
    </source>
</evidence>
<feature type="compositionally biased region" description="Low complexity" evidence="1">
    <location>
        <begin position="1"/>
        <end position="18"/>
    </location>
</feature>
<feature type="compositionally biased region" description="Polar residues" evidence="1">
    <location>
        <begin position="32"/>
        <end position="44"/>
    </location>
</feature>
<keyword evidence="4" id="KW-1185">Reference proteome</keyword>